<comment type="caution">
    <text evidence="3">The sequence shown here is derived from an EMBL/GenBank/DDBJ whole genome shotgun (WGS) entry which is preliminary data.</text>
</comment>
<feature type="transmembrane region" description="Helical" evidence="1">
    <location>
        <begin position="138"/>
        <end position="160"/>
    </location>
</feature>
<dbReference type="RefSeq" id="WP_184383582.1">
    <property type="nucleotide sequence ID" value="NZ_JACIDJ010000002.1"/>
</dbReference>
<gene>
    <name evidence="3" type="ORF">GGQ83_001968</name>
</gene>
<evidence type="ECO:0000313" key="4">
    <source>
        <dbReference type="Proteomes" id="UP000553193"/>
    </source>
</evidence>
<keyword evidence="1" id="KW-0472">Membrane</keyword>
<feature type="domain" description="DUF2231" evidence="2">
    <location>
        <begin position="35"/>
        <end position="166"/>
    </location>
</feature>
<dbReference type="InterPro" id="IPR019251">
    <property type="entry name" value="DUF2231_TM"/>
</dbReference>
<evidence type="ECO:0000256" key="1">
    <source>
        <dbReference type="SAM" id="Phobius"/>
    </source>
</evidence>
<sequence length="172" mass="18173">MSDIPREERNDAPPTSPVIEAIEREGTGSVVALVGHPIHAMMVHFPIALVIATLGSDVFYWITGDEFFLRTGLWAAAFAFITGVAAAIAGTAELVFVKGIRIRVASWTHATAAMTLISIMAANWGVRLVEAPVLPHGLALSVLAAIFTAVAGWHGGKLVLDHGVGVMVSPKR</sequence>
<dbReference type="AlphaFoldDB" id="A0A840ABK2"/>
<feature type="transmembrane region" description="Helical" evidence="1">
    <location>
        <begin position="43"/>
        <end position="62"/>
    </location>
</feature>
<reference evidence="3 4" key="1">
    <citation type="submission" date="2020-08" db="EMBL/GenBank/DDBJ databases">
        <title>Genomic Encyclopedia of Type Strains, Phase IV (KMG-IV): sequencing the most valuable type-strain genomes for metagenomic binning, comparative biology and taxonomic classification.</title>
        <authorList>
            <person name="Goeker M."/>
        </authorList>
    </citation>
    <scope>NUCLEOTIDE SEQUENCE [LARGE SCALE GENOMIC DNA]</scope>
    <source>
        <strain evidence="3 4">DSM 19979</strain>
    </source>
</reference>
<protein>
    <submittedName>
        <fullName evidence="3">Putative membrane protein</fullName>
    </submittedName>
</protein>
<keyword evidence="1" id="KW-1133">Transmembrane helix</keyword>
<keyword evidence="4" id="KW-1185">Reference proteome</keyword>
<dbReference type="EMBL" id="JACIDJ010000002">
    <property type="protein sequence ID" value="MBB3898531.1"/>
    <property type="molecule type" value="Genomic_DNA"/>
</dbReference>
<dbReference type="Proteomes" id="UP000553193">
    <property type="component" value="Unassembled WGS sequence"/>
</dbReference>
<accession>A0A840ABK2</accession>
<proteinExistence type="predicted"/>
<evidence type="ECO:0000259" key="2">
    <source>
        <dbReference type="Pfam" id="PF09990"/>
    </source>
</evidence>
<feature type="transmembrane region" description="Helical" evidence="1">
    <location>
        <begin position="74"/>
        <end position="97"/>
    </location>
</feature>
<keyword evidence="1" id="KW-0812">Transmembrane</keyword>
<organism evidence="3 4">
    <name type="scientific">Roseococcus suduntuyensis</name>
    <dbReference type="NCBI Taxonomy" id="455361"/>
    <lineage>
        <taxon>Bacteria</taxon>
        <taxon>Pseudomonadati</taxon>
        <taxon>Pseudomonadota</taxon>
        <taxon>Alphaproteobacteria</taxon>
        <taxon>Acetobacterales</taxon>
        <taxon>Roseomonadaceae</taxon>
        <taxon>Roseococcus</taxon>
    </lineage>
</organism>
<evidence type="ECO:0000313" key="3">
    <source>
        <dbReference type="EMBL" id="MBB3898531.1"/>
    </source>
</evidence>
<dbReference type="Pfam" id="PF09990">
    <property type="entry name" value="DUF2231"/>
    <property type="match status" value="1"/>
</dbReference>
<name>A0A840ABK2_9PROT</name>
<feature type="transmembrane region" description="Helical" evidence="1">
    <location>
        <begin position="104"/>
        <end position="126"/>
    </location>
</feature>